<keyword evidence="3 5" id="KW-0067">ATP-binding</keyword>
<protein>
    <submittedName>
        <fullName evidence="5">ABC transporter ATP-binding protein</fullName>
    </submittedName>
</protein>
<dbReference type="SUPFAM" id="SSF52540">
    <property type="entry name" value="P-loop containing nucleoside triphosphate hydrolases"/>
    <property type="match status" value="1"/>
</dbReference>
<evidence type="ECO:0000256" key="2">
    <source>
        <dbReference type="ARBA" id="ARBA00022741"/>
    </source>
</evidence>
<evidence type="ECO:0000313" key="6">
    <source>
        <dbReference type="Proteomes" id="UP000294662"/>
    </source>
</evidence>
<gene>
    <name evidence="5" type="ORF">E1B25_10505</name>
</gene>
<dbReference type="CDD" id="cd03219">
    <property type="entry name" value="ABC_Mj1267_LivG_branched"/>
    <property type="match status" value="1"/>
</dbReference>
<dbReference type="EMBL" id="SMFP01000006">
    <property type="protein sequence ID" value="TDE37851.1"/>
    <property type="molecule type" value="Genomic_DNA"/>
</dbReference>
<proteinExistence type="predicted"/>
<dbReference type="PANTHER" id="PTHR45772">
    <property type="entry name" value="CONSERVED COMPONENT OF ABC TRANSPORTER FOR NATURAL AMINO ACIDS-RELATED"/>
    <property type="match status" value="1"/>
</dbReference>
<accession>A0A4R5ESI1</accession>
<keyword evidence="2" id="KW-0547">Nucleotide-binding</keyword>
<keyword evidence="6" id="KW-1185">Reference proteome</keyword>
<dbReference type="InterPro" id="IPR032823">
    <property type="entry name" value="BCA_ABC_TP_C"/>
</dbReference>
<dbReference type="InterPro" id="IPR027417">
    <property type="entry name" value="P-loop_NTPase"/>
</dbReference>
<keyword evidence="1" id="KW-0813">Transport</keyword>
<feature type="domain" description="ABC transporter" evidence="4">
    <location>
        <begin position="5"/>
        <end position="246"/>
    </location>
</feature>
<dbReference type="Gene3D" id="3.40.50.300">
    <property type="entry name" value="P-loop containing nucleotide triphosphate hydrolases"/>
    <property type="match status" value="1"/>
</dbReference>
<dbReference type="Pfam" id="PF12399">
    <property type="entry name" value="BCA_ABC_TP_C"/>
    <property type="match status" value="1"/>
</dbReference>
<dbReference type="PROSITE" id="PS50893">
    <property type="entry name" value="ABC_TRANSPORTER_2"/>
    <property type="match status" value="1"/>
</dbReference>
<dbReference type="AlphaFoldDB" id="A0A4R5ESI1"/>
<dbReference type="GO" id="GO:0016887">
    <property type="term" value="F:ATP hydrolysis activity"/>
    <property type="evidence" value="ECO:0007669"/>
    <property type="project" value="InterPro"/>
</dbReference>
<dbReference type="OrthoDB" id="9806149at2"/>
<organism evidence="5 6">
    <name type="scientific">Antarcticimicrobium sediminis</name>
    <dbReference type="NCBI Taxonomy" id="2546227"/>
    <lineage>
        <taxon>Bacteria</taxon>
        <taxon>Pseudomonadati</taxon>
        <taxon>Pseudomonadota</taxon>
        <taxon>Alphaproteobacteria</taxon>
        <taxon>Rhodobacterales</taxon>
        <taxon>Paracoccaceae</taxon>
        <taxon>Antarcticimicrobium</taxon>
    </lineage>
</organism>
<dbReference type="InterPro" id="IPR051120">
    <property type="entry name" value="ABC_AA/LPS_Transport"/>
</dbReference>
<evidence type="ECO:0000313" key="5">
    <source>
        <dbReference type="EMBL" id="TDE37851.1"/>
    </source>
</evidence>
<reference evidence="5 6" key="1">
    <citation type="submission" date="2019-03" db="EMBL/GenBank/DDBJ databases">
        <authorList>
            <person name="Zhang S."/>
        </authorList>
    </citation>
    <scope>NUCLEOTIDE SEQUENCE [LARGE SCALE GENOMIC DNA]</scope>
    <source>
        <strain evidence="5 6">S4J41</strain>
    </source>
</reference>
<evidence type="ECO:0000256" key="1">
    <source>
        <dbReference type="ARBA" id="ARBA00022448"/>
    </source>
</evidence>
<evidence type="ECO:0000259" key="4">
    <source>
        <dbReference type="PROSITE" id="PS50893"/>
    </source>
</evidence>
<name>A0A4R5ESI1_9RHOB</name>
<dbReference type="InterPro" id="IPR003593">
    <property type="entry name" value="AAA+_ATPase"/>
</dbReference>
<dbReference type="RefSeq" id="WP_132829067.1">
    <property type="nucleotide sequence ID" value="NZ_SMFP01000006.1"/>
</dbReference>
<dbReference type="Pfam" id="PF00005">
    <property type="entry name" value="ABC_tran"/>
    <property type="match status" value="1"/>
</dbReference>
<dbReference type="InterPro" id="IPR003439">
    <property type="entry name" value="ABC_transporter-like_ATP-bd"/>
</dbReference>
<sequence length="250" mass="27279">MSPVLEVRGLVKRFDGLLATDHVDLDLRTGEIHALIGPNGAGKSTLINQICGELTHDEGSILLEGQPIDALTAPQRAQHGIGRTFQIVQLIGEASVLDNVALVEQVRQGRTWRLFDGRKSRVGLRDSAMERLSTAGLADRADTRVLDLSHGERKQVELVMACALRPRLLLLDEPMAGLGQSESAGMVTMLDRLRHEVPILLIEHDMDAVFALADRISVLVYGRIVATGNADTIRNDPEVRQAYLGEEDAA</sequence>
<dbReference type="GO" id="GO:0005886">
    <property type="term" value="C:plasma membrane"/>
    <property type="evidence" value="ECO:0007669"/>
    <property type="project" value="TreeGrafter"/>
</dbReference>
<dbReference type="GO" id="GO:0005524">
    <property type="term" value="F:ATP binding"/>
    <property type="evidence" value="ECO:0007669"/>
    <property type="project" value="UniProtKB-KW"/>
</dbReference>
<comment type="caution">
    <text evidence="5">The sequence shown here is derived from an EMBL/GenBank/DDBJ whole genome shotgun (WGS) entry which is preliminary data.</text>
</comment>
<evidence type="ECO:0000256" key="3">
    <source>
        <dbReference type="ARBA" id="ARBA00022840"/>
    </source>
</evidence>
<dbReference type="PANTHER" id="PTHR45772:SF2">
    <property type="entry name" value="ABC TRANSPORTER ATP-BINDING PROTEIN"/>
    <property type="match status" value="1"/>
</dbReference>
<dbReference type="Proteomes" id="UP000294662">
    <property type="component" value="Unassembled WGS sequence"/>
</dbReference>
<dbReference type="SMART" id="SM00382">
    <property type="entry name" value="AAA"/>
    <property type="match status" value="1"/>
</dbReference>